<dbReference type="EMBL" id="QHCS01000002">
    <property type="protein sequence ID" value="RHX85951.1"/>
    <property type="molecule type" value="Genomic_DNA"/>
</dbReference>
<dbReference type="RefSeq" id="WP_118981584.1">
    <property type="nucleotide sequence ID" value="NZ_QHCS01000002.1"/>
</dbReference>
<evidence type="ECO:0000313" key="2">
    <source>
        <dbReference type="Proteomes" id="UP000266669"/>
    </source>
</evidence>
<evidence type="ECO:0000313" key="1">
    <source>
        <dbReference type="EMBL" id="RHX85951.1"/>
    </source>
</evidence>
<dbReference type="Pfam" id="PF05345">
    <property type="entry name" value="He_PIG"/>
    <property type="match status" value="1"/>
</dbReference>
<dbReference type="AlphaFoldDB" id="A0A8B3CR49"/>
<dbReference type="InterPro" id="IPR013783">
    <property type="entry name" value="Ig-like_fold"/>
</dbReference>
<gene>
    <name evidence="1" type="ORF">DLM78_08650</name>
</gene>
<accession>A0A8B3CR49</accession>
<name>A0A8B3CR49_9LEPT</name>
<proteinExistence type="predicted"/>
<dbReference type="InterPro" id="IPR015919">
    <property type="entry name" value="Cadherin-like_sf"/>
</dbReference>
<dbReference type="SUPFAM" id="SSF49313">
    <property type="entry name" value="Cadherin-like"/>
    <property type="match status" value="1"/>
</dbReference>
<dbReference type="Proteomes" id="UP000266669">
    <property type="component" value="Unassembled WGS sequence"/>
</dbReference>
<protein>
    <submittedName>
        <fullName evidence="1">Uncharacterized protein</fullName>
    </submittedName>
</protein>
<organism evidence="1 2">
    <name type="scientific">Leptospira stimsonii</name>
    <dbReference type="NCBI Taxonomy" id="2202203"/>
    <lineage>
        <taxon>Bacteria</taxon>
        <taxon>Pseudomonadati</taxon>
        <taxon>Spirochaetota</taxon>
        <taxon>Spirochaetia</taxon>
        <taxon>Leptospirales</taxon>
        <taxon>Leptospiraceae</taxon>
        <taxon>Leptospira</taxon>
    </lineage>
</organism>
<sequence length="183" mass="19691">MFLFQQSTDRDGVATSFSVSRALPSGLSLDSATGAMSGIPTSKQAASSYTITASNSSGSSSSAIPTSIDALNAEWESFLNAQNANINDTSGGFDLNLSGDTLAMGMCEEKSAQTAILSESVYRFDFLGRRRYCRKRRARLCVPSFGGTTCDLEAYLKTPNKEANDQFGCVVYDGCLDSSRRYR</sequence>
<dbReference type="Gene3D" id="2.60.40.10">
    <property type="entry name" value="Immunoglobulins"/>
    <property type="match status" value="1"/>
</dbReference>
<comment type="caution">
    <text evidence="1">The sequence shown here is derived from an EMBL/GenBank/DDBJ whole genome shotgun (WGS) entry which is preliminary data.</text>
</comment>
<dbReference type="GO" id="GO:0016020">
    <property type="term" value="C:membrane"/>
    <property type="evidence" value="ECO:0007669"/>
    <property type="project" value="InterPro"/>
</dbReference>
<dbReference type="GO" id="GO:0005509">
    <property type="term" value="F:calcium ion binding"/>
    <property type="evidence" value="ECO:0007669"/>
    <property type="project" value="InterPro"/>
</dbReference>
<reference evidence="2" key="1">
    <citation type="submission" date="2018-05" db="EMBL/GenBank/DDBJ databases">
        <title>Leptospira yasudae sp. nov. and Leptospira stimsonii sp. nov., two pathogenic species of the genus Leptospira isolated from environmental sources.</title>
        <authorList>
            <person name="Casanovas-Massana A."/>
            <person name="Hamond C."/>
            <person name="Santos L.A."/>
            <person name="Hacker K.P."/>
            <person name="Balassiano I."/>
            <person name="Medeiros M.A."/>
            <person name="Reis M.G."/>
            <person name="Ko A.I."/>
            <person name="Wunder E.A."/>
        </authorList>
    </citation>
    <scope>NUCLEOTIDE SEQUENCE [LARGE SCALE GENOMIC DNA]</scope>
    <source>
        <strain evidence="2">AMB6-RJ</strain>
    </source>
</reference>